<dbReference type="GO" id="GO:0005524">
    <property type="term" value="F:ATP binding"/>
    <property type="evidence" value="ECO:0007669"/>
    <property type="project" value="UniProtKB-UniRule"/>
</dbReference>
<reference evidence="17 18" key="1">
    <citation type="submission" date="2014-04" db="EMBL/GenBank/DDBJ databases">
        <authorList>
            <person name="Hornung B.V."/>
        </authorList>
    </citation>
    <scope>NUCLEOTIDE SEQUENCE [LARGE SCALE GENOMIC DNA]</scope>
    <source>
        <strain evidence="17 18">CRIB</strain>
    </source>
</reference>
<dbReference type="SUPFAM" id="SSF56059">
    <property type="entry name" value="Glutathione synthetase ATP-binding domain-like"/>
    <property type="match status" value="1"/>
</dbReference>
<dbReference type="InterPro" id="IPR020559">
    <property type="entry name" value="PRibGlycinamide_synth_CS"/>
</dbReference>
<dbReference type="SMART" id="SM01209">
    <property type="entry name" value="GARS_A"/>
    <property type="match status" value="1"/>
</dbReference>
<evidence type="ECO:0000259" key="16">
    <source>
        <dbReference type="PROSITE" id="PS50975"/>
    </source>
</evidence>
<evidence type="ECO:0000313" key="17">
    <source>
        <dbReference type="EMBL" id="CED94883.1"/>
    </source>
</evidence>
<gene>
    <name evidence="14" type="primary">purD</name>
    <name evidence="17" type="ORF">CRIB_2283</name>
</gene>
<evidence type="ECO:0000256" key="5">
    <source>
        <dbReference type="ARBA" id="ARBA00022598"/>
    </source>
</evidence>
<dbReference type="InterPro" id="IPR020560">
    <property type="entry name" value="PRibGlycinamide_synth_C-dom"/>
</dbReference>
<comment type="similarity">
    <text evidence="11 14">Belongs to the GARS family.</text>
</comment>
<sequence length="424" mass="46890">MKILIVGGGGREHAIAWKLSKENNVEKIYCAPGNAGISDIAQCVSISDSDIENLVKFAKENNIDLTIVGPEVPLVNGIVDEFEKEGLKIFGPNKECSTFEGSKAFSKDFMKRHNIPTAKYKEYTDLDEAINEIDSFGYPVVIKADGLAAGKGVVIPENREDAINTLKEMMNDKKFGSAGDKIVVEEFLSGIETSILAFVDNDTIVPMVSAKDHKKVYNFEKGPNTGGMGTFSPSEIYTDELSKEISEKVLNRTLEGFKKDNLNYKGVLFVGLMITEDGPKVLEYNVRFGDPETQSVLFRLETDLHKIIEAILENKLKDIEINYKKEEVVCVMLTSGGYPDDYEKGKVITGLENLDEDIVVFHSGTKTLDGNLVTNGGRVIGLTASADSVEEAAKKVYKNIEKINFEGMHYRTDIGMKFCEELSL</sequence>
<dbReference type="SMART" id="SM01210">
    <property type="entry name" value="GARS_C"/>
    <property type="match status" value="1"/>
</dbReference>
<dbReference type="Pfam" id="PF02843">
    <property type="entry name" value="GARS_C"/>
    <property type="match status" value="1"/>
</dbReference>
<keyword evidence="5 14" id="KW-0436">Ligase</keyword>
<comment type="cofactor">
    <cofactor evidence="1">
        <name>Mn(2+)</name>
        <dbReference type="ChEBI" id="CHEBI:29035"/>
    </cofactor>
</comment>
<evidence type="ECO:0000256" key="8">
    <source>
        <dbReference type="ARBA" id="ARBA00022755"/>
    </source>
</evidence>
<dbReference type="HAMAP" id="MF_00138">
    <property type="entry name" value="GARS"/>
    <property type="match status" value="1"/>
</dbReference>
<dbReference type="Proteomes" id="UP000245622">
    <property type="component" value="Chromosome 1"/>
</dbReference>
<evidence type="ECO:0000256" key="10">
    <source>
        <dbReference type="ARBA" id="ARBA00023211"/>
    </source>
</evidence>
<dbReference type="InterPro" id="IPR013815">
    <property type="entry name" value="ATP_grasp_subdomain_1"/>
</dbReference>
<dbReference type="GO" id="GO:0046872">
    <property type="term" value="F:metal ion binding"/>
    <property type="evidence" value="ECO:0007669"/>
    <property type="project" value="UniProtKB-KW"/>
</dbReference>
<dbReference type="SUPFAM" id="SSF52440">
    <property type="entry name" value="PreATP-grasp domain"/>
    <property type="match status" value="1"/>
</dbReference>
<keyword evidence="8 14" id="KW-0658">Purine biosynthesis</keyword>
<dbReference type="NCBIfam" id="TIGR00877">
    <property type="entry name" value="purD"/>
    <property type="match status" value="1"/>
</dbReference>
<keyword evidence="9 15" id="KW-0067">ATP-binding</keyword>
<dbReference type="GO" id="GO:0006189">
    <property type="term" value="P:'de novo' IMP biosynthetic process"/>
    <property type="evidence" value="ECO:0007669"/>
    <property type="project" value="UniProtKB-UniRule"/>
</dbReference>
<dbReference type="FunFam" id="3.30.1490.20:FF:000006">
    <property type="entry name" value="phosphoribosylamine--glycine ligase, chloroplastic-like"/>
    <property type="match status" value="1"/>
</dbReference>
<dbReference type="InterPro" id="IPR020562">
    <property type="entry name" value="PRibGlycinamide_synth_N"/>
</dbReference>
<evidence type="ECO:0000256" key="3">
    <source>
        <dbReference type="ARBA" id="ARBA00005174"/>
    </source>
</evidence>
<dbReference type="FunFam" id="3.40.50.20:FF:000006">
    <property type="entry name" value="Phosphoribosylamine--glycine ligase, chloroplastic"/>
    <property type="match status" value="1"/>
</dbReference>
<dbReference type="Gene3D" id="3.40.50.20">
    <property type="match status" value="1"/>
</dbReference>
<dbReference type="Gene3D" id="3.30.470.20">
    <property type="entry name" value="ATP-grasp fold, B domain"/>
    <property type="match status" value="1"/>
</dbReference>
<evidence type="ECO:0000256" key="2">
    <source>
        <dbReference type="ARBA" id="ARBA00001946"/>
    </source>
</evidence>
<dbReference type="EMBL" id="LN555523">
    <property type="protein sequence ID" value="CED94883.1"/>
    <property type="molecule type" value="Genomic_DNA"/>
</dbReference>
<name>A0A1V1I430_9FIRM</name>
<evidence type="ECO:0000313" key="18">
    <source>
        <dbReference type="Proteomes" id="UP000245622"/>
    </source>
</evidence>
<comment type="pathway">
    <text evidence="3 14">Purine metabolism; IMP biosynthesis via de novo pathway; N(1)-(5-phospho-D-ribosyl)glycinamide from 5-phospho-alpha-D-ribose 1-diphosphate: step 2/2.</text>
</comment>
<dbReference type="FunFam" id="3.90.600.10:FF:000001">
    <property type="entry name" value="Trifunctional purine biosynthetic protein adenosine-3"/>
    <property type="match status" value="1"/>
</dbReference>
<evidence type="ECO:0000256" key="9">
    <source>
        <dbReference type="ARBA" id="ARBA00022840"/>
    </source>
</evidence>
<keyword evidence="10" id="KW-0464">Manganese</keyword>
<keyword evidence="6" id="KW-0479">Metal-binding</keyword>
<dbReference type="Pfam" id="PF02844">
    <property type="entry name" value="GARS_N"/>
    <property type="match status" value="1"/>
</dbReference>
<evidence type="ECO:0000256" key="13">
    <source>
        <dbReference type="ARBA" id="ARBA00042864"/>
    </source>
</evidence>
<dbReference type="Pfam" id="PF01071">
    <property type="entry name" value="GARS_A"/>
    <property type="match status" value="1"/>
</dbReference>
<dbReference type="PANTHER" id="PTHR43472">
    <property type="entry name" value="PHOSPHORIBOSYLAMINE--GLYCINE LIGASE"/>
    <property type="match status" value="1"/>
</dbReference>
<dbReference type="InterPro" id="IPR020561">
    <property type="entry name" value="PRibGlycinamid_synth_ATP-grasp"/>
</dbReference>
<evidence type="ECO:0000256" key="6">
    <source>
        <dbReference type="ARBA" id="ARBA00022723"/>
    </source>
</evidence>
<dbReference type="GeneID" id="82206319"/>
<dbReference type="Gene3D" id="3.30.1490.20">
    <property type="entry name" value="ATP-grasp fold, A domain"/>
    <property type="match status" value="1"/>
</dbReference>
<dbReference type="InterPro" id="IPR011054">
    <property type="entry name" value="Rudment_hybrid_motif"/>
</dbReference>
<accession>A0A1V1I430</accession>
<comment type="cofactor">
    <cofactor evidence="2">
        <name>Mg(2+)</name>
        <dbReference type="ChEBI" id="CHEBI:18420"/>
    </cofactor>
</comment>
<dbReference type="InterPro" id="IPR011761">
    <property type="entry name" value="ATP-grasp"/>
</dbReference>
<dbReference type="AlphaFoldDB" id="A0A1V1I430"/>
<organism evidence="17 18">
    <name type="scientific">Romboutsia ilealis</name>
    <dbReference type="NCBI Taxonomy" id="1115758"/>
    <lineage>
        <taxon>Bacteria</taxon>
        <taxon>Bacillati</taxon>
        <taxon>Bacillota</taxon>
        <taxon>Clostridia</taxon>
        <taxon>Peptostreptococcales</taxon>
        <taxon>Peptostreptococcaceae</taxon>
        <taxon>Romboutsia</taxon>
    </lineage>
</organism>
<dbReference type="PROSITE" id="PS00184">
    <property type="entry name" value="GARS"/>
    <property type="match status" value="1"/>
</dbReference>
<evidence type="ECO:0000256" key="11">
    <source>
        <dbReference type="ARBA" id="ARBA00038345"/>
    </source>
</evidence>
<dbReference type="GO" id="GO:0009113">
    <property type="term" value="P:purine nucleobase biosynthetic process"/>
    <property type="evidence" value="ECO:0007669"/>
    <property type="project" value="InterPro"/>
</dbReference>
<dbReference type="GO" id="GO:0004637">
    <property type="term" value="F:phosphoribosylamine-glycine ligase activity"/>
    <property type="evidence" value="ECO:0007669"/>
    <property type="project" value="UniProtKB-UniRule"/>
</dbReference>
<evidence type="ECO:0000256" key="14">
    <source>
        <dbReference type="HAMAP-Rule" id="MF_00138"/>
    </source>
</evidence>
<dbReference type="KEGG" id="ril:CRIB_2283"/>
<keyword evidence="7 15" id="KW-0547">Nucleotide-binding</keyword>
<dbReference type="RefSeq" id="WP_180702373.1">
    <property type="nucleotide sequence ID" value="NZ_LN555523.1"/>
</dbReference>
<keyword evidence="18" id="KW-1185">Reference proteome</keyword>
<comment type="catalytic activity">
    <reaction evidence="14">
        <text>5-phospho-beta-D-ribosylamine + glycine + ATP = N(1)-(5-phospho-beta-D-ribosyl)glycinamide + ADP + phosphate + H(+)</text>
        <dbReference type="Rhea" id="RHEA:17453"/>
        <dbReference type="ChEBI" id="CHEBI:15378"/>
        <dbReference type="ChEBI" id="CHEBI:30616"/>
        <dbReference type="ChEBI" id="CHEBI:43474"/>
        <dbReference type="ChEBI" id="CHEBI:57305"/>
        <dbReference type="ChEBI" id="CHEBI:58681"/>
        <dbReference type="ChEBI" id="CHEBI:143788"/>
        <dbReference type="ChEBI" id="CHEBI:456216"/>
        <dbReference type="EC" id="6.3.4.13"/>
    </reaction>
</comment>
<proteinExistence type="inferred from homology"/>
<dbReference type="InterPro" id="IPR016185">
    <property type="entry name" value="PreATP-grasp_dom_sf"/>
</dbReference>
<evidence type="ECO:0000256" key="4">
    <source>
        <dbReference type="ARBA" id="ARBA00013255"/>
    </source>
</evidence>
<evidence type="ECO:0000256" key="1">
    <source>
        <dbReference type="ARBA" id="ARBA00001936"/>
    </source>
</evidence>
<dbReference type="InterPro" id="IPR000115">
    <property type="entry name" value="PRibGlycinamide_synth"/>
</dbReference>
<protein>
    <recommendedName>
        <fullName evidence="4 14">Phosphoribosylamine--glycine ligase</fullName>
        <ecNumber evidence="4 14">6.3.4.13</ecNumber>
    </recommendedName>
    <alternativeName>
        <fullName evidence="14">GARS</fullName>
    </alternativeName>
    <alternativeName>
        <fullName evidence="12 14">Glycinamide ribonucleotide synthetase</fullName>
    </alternativeName>
    <alternativeName>
        <fullName evidence="13 14">Phosphoribosylglycinamide synthetase</fullName>
    </alternativeName>
</protein>
<dbReference type="EC" id="6.3.4.13" evidence="4 14"/>
<dbReference type="InterPro" id="IPR037123">
    <property type="entry name" value="PRibGlycinamide_synth_C_sf"/>
</dbReference>
<dbReference type="PANTHER" id="PTHR43472:SF1">
    <property type="entry name" value="PHOSPHORIBOSYLAMINE--GLYCINE LIGASE, CHLOROPLASTIC"/>
    <property type="match status" value="1"/>
</dbReference>
<feature type="domain" description="ATP-grasp" evidence="16">
    <location>
        <begin position="107"/>
        <end position="313"/>
    </location>
</feature>
<dbReference type="Gene3D" id="3.90.600.10">
    <property type="entry name" value="Phosphoribosylglycinamide synthetase, C-terminal domain"/>
    <property type="match status" value="1"/>
</dbReference>
<evidence type="ECO:0000256" key="15">
    <source>
        <dbReference type="PROSITE-ProRule" id="PRU00409"/>
    </source>
</evidence>
<dbReference type="SUPFAM" id="SSF51246">
    <property type="entry name" value="Rudiment single hybrid motif"/>
    <property type="match status" value="1"/>
</dbReference>
<dbReference type="PROSITE" id="PS50975">
    <property type="entry name" value="ATP_GRASP"/>
    <property type="match status" value="1"/>
</dbReference>
<evidence type="ECO:0000256" key="12">
    <source>
        <dbReference type="ARBA" id="ARBA00042242"/>
    </source>
</evidence>
<evidence type="ECO:0000256" key="7">
    <source>
        <dbReference type="ARBA" id="ARBA00022741"/>
    </source>
</evidence>
<dbReference type="UniPathway" id="UPA00074">
    <property type="reaction ID" value="UER00125"/>
</dbReference>